<dbReference type="InterPro" id="IPR036430">
    <property type="entry name" value="RNase_T2-like_sf"/>
</dbReference>
<dbReference type="CDD" id="cd01061">
    <property type="entry name" value="RNase_T2_euk"/>
    <property type="match status" value="1"/>
</dbReference>
<proteinExistence type="inferred from homology"/>
<sequence>MAKMLAFYALAAVLQVSNCMNLPAIITAKYDMLIFTQAWPMTSCYEWEEKSPSHKCNLPPDEEWSIHGLWPTKNGTMGPFFCNRTMHFDLAALESLRAQLEVKWIDVHKGAKPHEFWRHEWEKHGTCSVDLEVVNTEKKYFQKGLDLLDQYDMKHVLGKANIVPNGKYHLQDYLDGVRKILGKNAQVECARNTKRKELYISELRICFDRQFDLIDCNGIPHFPSNCDHNQQIIYPGSVPDLITHLQPSAIQI</sequence>
<dbReference type="PANTHER" id="PTHR11240">
    <property type="entry name" value="RIBONUCLEASE T2"/>
    <property type="match status" value="1"/>
</dbReference>
<name>A0A232EJ98_9HYME</name>
<feature type="active site" evidence="3">
    <location>
        <position position="124"/>
    </location>
</feature>
<dbReference type="AlphaFoldDB" id="A0A232EJ98"/>
<accession>A0A232EJ98</accession>
<dbReference type="GO" id="GO:0033897">
    <property type="term" value="F:ribonuclease T2 activity"/>
    <property type="evidence" value="ECO:0007669"/>
    <property type="project" value="InterPro"/>
</dbReference>
<dbReference type="InterPro" id="IPR018188">
    <property type="entry name" value="RNase_T2_His_AS_1"/>
</dbReference>
<dbReference type="GO" id="GO:0005576">
    <property type="term" value="C:extracellular region"/>
    <property type="evidence" value="ECO:0007669"/>
    <property type="project" value="TreeGrafter"/>
</dbReference>
<evidence type="ECO:0000256" key="5">
    <source>
        <dbReference type="SAM" id="SignalP"/>
    </source>
</evidence>
<protein>
    <submittedName>
        <fullName evidence="6">Uncharacterized protein</fullName>
    </submittedName>
</protein>
<dbReference type="PROSITE" id="PS00531">
    <property type="entry name" value="RNASE_T2_2"/>
    <property type="match status" value="1"/>
</dbReference>
<dbReference type="OrthoDB" id="435754at2759"/>
<evidence type="ECO:0000256" key="3">
    <source>
        <dbReference type="PIRSR" id="PIRSR633697-1"/>
    </source>
</evidence>
<gene>
    <name evidence="6" type="ORF">TSAR_002981</name>
</gene>
<evidence type="ECO:0000256" key="1">
    <source>
        <dbReference type="ARBA" id="ARBA00007469"/>
    </source>
</evidence>
<comment type="similarity">
    <text evidence="1 4">Belongs to the RNase T2 family.</text>
</comment>
<feature type="chain" id="PRO_5012285615" evidence="5">
    <location>
        <begin position="20"/>
        <end position="252"/>
    </location>
</feature>
<dbReference type="InterPro" id="IPR001568">
    <property type="entry name" value="RNase_T2-like"/>
</dbReference>
<dbReference type="GO" id="GO:0003723">
    <property type="term" value="F:RNA binding"/>
    <property type="evidence" value="ECO:0007669"/>
    <property type="project" value="InterPro"/>
</dbReference>
<dbReference type="PROSITE" id="PS00530">
    <property type="entry name" value="RNASE_T2_1"/>
    <property type="match status" value="1"/>
</dbReference>
<keyword evidence="5" id="KW-0732">Signal</keyword>
<organism evidence="6 7">
    <name type="scientific">Trichomalopsis sarcophagae</name>
    <dbReference type="NCBI Taxonomy" id="543379"/>
    <lineage>
        <taxon>Eukaryota</taxon>
        <taxon>Metazoa</taxon>
        <taxon>Ecdysozoa</taxon>
        <taxon>Arthropoda</taxon>
        <taxon>Hexapoda</taxon>
        <taxon>Insecta</taxon>
        <taxon>Pterygota</taxon>
        <taxon>Neoptera</taxon>
        <taxon>Endopterygota</taxon>
        <taxon>Hymenoptera</taxon>
        <taxon>Apocrita</taxon>
        <taxon>Proctotrupomorpha</taxon>
        <taxon>Chalcidoidea</taxon>
        <taxon>Pteromalidae</taxon>
        <taxon>Pteromalinae</taxon>
        <taxon>Trichomalopsis</taxon>
    </lineage>
</organism>
<keyword evidence="7" id="KW-1185">Reference proteome</keyword>
<dbReference type="SUPFAM" id="SSF55895">
    <property type="entry name" value="Ribonuclease Rh-like"/>
    <property type="match status" value="1"/>
</dbReference>
<reference evidence="6 7" key="1">
    <citation type="journal article" date="2017" name="Curr. Biol.">
        <title>The Evolution of Venom by Co-option of Single-Copy Genes.</title>
        <authorList>
            <person name="Martinson E.O."/>
            <person name="Mrinalini"/>
            <person name="Kelkar Y.D."/>
            <person name="Chang C.H."/>
            <person name="Werren J.H."/>
        </authorList>
    </citation>
    <scope>NUCLEOTIDE SEQUENCE [LARGE SCALE GENOMIC DNA]</scope>
    <source>
        <strain evidence="6 7">Alberta</strain>
        <tissue evidence="6">Whole body</tissue>
    </source>
</reference>
<dbReference type="GO" id="GO:0006401">
    <property type="term" value="P:RNA catabolic process"/>
    <property type="evidence" value="ECO:0007669"/>
    <property type="project" value="TreeGrafter"/>
</dbReference>
<feature type="active site" evidence="3">
    <location>
        <position position="67"/>
    </location>
</feature>
<dbReference type="EMBL" id="NNAY01004054">
    <property type="protein sequence ID" value="OXU18440.1"/>
    <property type="molecule type" value="Genomic_DNA"/>
</dbReference>
<dbReference type="Proteomes" id="UP000215335">
    <property type="component" value="Unassembled WGS sequence"/>
</dbReference>
<evidence type="ECO:0000313" key="6">
    <source>
        <dbReference type="EMBL" id="OXU18440.1"/>
    </source>
</evidence>
<evidence type="ECO:0000256" key="4">
    <source>
        <dbReference type="RuleBase" id="RU004328"/>
    </source>
</evidence>
<feature type="signal peptide" evidence="5">
    <location>
        <begin position="1"/>
        <end position="19"/>
    </location>
</feature>
<keyword evidence="2" id="KW-1015">Disulfide bond</keyword>
<dbReference type="InterPro" id="IPR033697">
    <property type="entry name" value="Ribonuclease_T2_eukaryotic"/>
</dbReference>
<evidence type="ECO:0000313" key="7">
    <source>
        <dbReference type="Proteomes" id="UP000215335"/>
    </source>
</evidence>
<dbReference type="Gene3D" id="3.90.730.10">
    <property type="entry name" value="Ribonuclease T2-like"/>
    <property type="match status" value="1"/>
</dbReference>
<comment type="caution">
    <text evidence="6">The sequence shown here is derived from an EMBL/GenBank/DDBJ whole genome shotgun (WGS) entry which is preliminary data.</text>
</comment>
<dbReference type="InterPro" id="IPR033130">
    <property type="entry name" value="RNase_T2_His_AS_2"/>
</dbReference>
<evidence type="ECO:0000256" key="2">
    <source>
        <dbReference type="ARBA" id="ARBA00023157"/>
    </source>
</evidence>
<dbReference type="PANTHER" id="PTHR11240:SF22">
    <property type="entry name" value="RIBONUCLEASE T2"/>
    <property type="match status" value="1"/>
</dbReference>
<dbReference type="Pfam" id="PF00445">
    <property type="entry name" value="Ribonuclease_T2"/>
    <property type="match status" value="1"/>
</dbReference>
<feature type="active site" evidence="3">
    <location>
        <position position="120"/>
    </location>
</feature>